<gene>
    <name evidence="1" type="ORF">GFSPODELE1_LOCUS8100</name>
</gene>
<evidence type="ECO:0000313" key="2">
    <source>
        <dbReference type="Proteomes" id="UP001497453"/>
    </source>
</evidence>
<dbReference type="EMBL" id="OZ037949">
    <property type="protein sequence ID" value="CAL1710951.1"/>
    <property type="molecule type" value="Genomic_DNA"/>
</dbReference>
<dbReference type="Proteomes" id="UP001497453">
    <property type="component" value="Chromosome 6"/>
</dbReference>
<evidence type="ECO:0000313" key="1">
    <source>
        <dbReference type="EMBL" id="CAL1710951.1"/>
    </source>
</evidence>
<proteinExistence type="predicted"/>
<protein>
    <submittedName>
        <fullName evidence="1">Uncharacterized protein</fullName>
    </submittedName>
</protein>
<keyword evidence="2" id="KW-1185">Reference proteome</keyword>
<reference evidence="2" key="1">
    <citation type="submission" date="2024-04" db="EMBL/GenBank/DDBJ databases">
        <authorList>
            <person name="Shaw F."/>
            <person name="Minotto A."/>
        </authorList>
    </citation>
    <scope>NUCLEOTIDE SEQUENCE [LARGE SCALE GENOMIC DNA]</scope>
</reference>
<organism evidence="1 2">
    <name type="scientific">Somion occarium</name>
    <dbReference type="NCBI Taxonomy" id="3059160"/>
    <lineage>
        <taxon>Eukaryota</taxon>
        <taxon>Fungi</taxon>
        <taxon>Dikarya</taxon>
        <taxon>Basidiomycota</taxon>
        <taxon>Agaricomycotina</taxon>
        <taxon>Agaricomycetes</taxon>
        <taxon>Polyporales</taxon>
        <taxon>Cerrenaceae</taxon>
        <taxon>Somion</taxon>
    </lineage>
</organism>
<name>A0ABP1DT16_9APHY</name>
<sequence length="201" mass="23173">MSTVDCRWLHCHAYQPTSTALIRHLYRCSLCSTFPPFVFWWRLPSHVADKYNHPKVFCDTRNPEQVRLFLVEYQGRSRYKFVQNLPPSYHALILQILISPRRLVARGGPMISVLLVSTSPCLLLSVAAASEVLMLSSPFLCILVRDTPARYRCATEAAYVLRHDWLPEPSLEGWAIHSRNYLSVQLLMALERGLHVVTYIF</sequence>
<accession>A0ABP1DT16</accession>